<name>A0A1G7DI84_9BACT</name>
<evidence type="ECO:0000256" key="6">
    <source>
        <dbReference type="PIRSR" id="PIRSR004869-50"/>
    </source>
</evidence>
<dbReference type="SUPFAM" id="SSF102114">
    <property type="entry name" value="Radical SAM enzymes"/>
    <property type="match status" value="1"/>
</dbReference>
<feature type="binding site" evidence="6">
    <location>
        <position position="89"/>
    </location>
    <ligand>
        <name>[4Fe-4S] cluster</name>
        <dbReference type="ChEBI" id="CHEBI:49883"/>
        <note>4Fe-4S-S-AdoMet</note>
    </ligand>
</feature>
<evidence type="ECO:0000256" key="4">
    <source>
        <dbReference type="ARBA" id="ARBA00023004"/>
    </source>
</evidence>
<keyword evidence="9" id="KW-1185">Reference proteome</keyword>
<keyword evidence="3 6" id="KW-0479">Metal-binding</keyword>
<comment type="cofactor">
    <cofactor evidence="6">
        <name>[4Fe-4S] cluster</name>
        <dbReference type="ChEBI" id="CHEBI:49883"/>
    </cofactor>
    <text evidence="6">Binds 1 [4Fe-4S] cluster. The cluster is coordinated with 3 cysteines and an exchangeable S-adenosyl-L-methionine.</text>
</comment>
<protein>
    <submittedName>
        <fullName evidence="8">Pyruvate formate lyase activating enzyme</fullName>
    </submittedName>
</protein>
<dbReference type="SFLD" id="SFLDG01101">
    <property type="entry name" value="Uncharacterised_Radical_SAM_Su"/>
    <property type="match status" value="1"/>
</dbReference>
<dbReference type="InterPro" id="IPR034457">
    <property type="entry name" value="Organic_radical-activating"/>
</dbReference>
<dbReference type="AlphaFoldDB" id="A0A1G7DI84"/>
<keyword evidence="8" id="KW-0670">Pyruvate</keyword>
<evidence type="ECO:0000256" key="1">
    <source>
        <dbReference type="ARBA" id="ARBA00022485"/>
    </source>
</evidence>
<dbReference type="PROSITE" id="PS51918">
    <property type="entry name" value="RADICAL_SAM"/>
    <property type="match status" value="1"/>
</dbReference>
<evidence type="ECO:0000259" key="7">
    <source>
        <dbReference type="PROSITE" id="PS51918"/>
    </source>
</evidence>
<gene>
    <name evidence="8" type="ORF">SAMN05661003_1144</name>
</gene>
<keyword evidence="8" id="KW-0456">Lyase</keyword>
<organism evidence="8 9">
    <name type="scientific">Desulfuromonas thiophila</name>
    <dbReference type="NCBI Taxonomy" id="57664"/>
    <lineage>
        <taxon>Bacteria</taxon>
        <taxon>Pseudomonadati</taxon>
        <taxon>Thermodesulfobacteriota</taxon>
        <taxon>Desulfuromonadia</taxon>
        <taxon>Desulfuromonadales</taxon>
        <taxon>Desulfuromonadaceae</taxon>
        <taxon>Desulfuromonas</taxon>
    </lineage>
</organism>
<dbReference type="InterPro" id="IPR013785">
    <property type="entry name" value="Aldolase_TIM"/>
</dbReference>
<dbReference type="GO" id="GO:0051539">
    <property type="term" value="F:4 iron, 4 sulfur cluster binding"/>
    <property type="evidence" value="ECO:0007669"/>
    <property type="project" value="UniProtKB-KW"/>
</dbReference>
<evidence type="ECO:0000256" key="3">
    <source>
        <dbReference type="ARBA" id="ARBA00022723"/>
    </source>
</evidence>
<dbReference type="InterPro" id="IPR058240">
    <property type="entry name" value="rSAM_sf"/>
</dbReference>
<feature type="domain" description="Radical SAM core" evidence="7">
    <location>
        <begin position="67"/>
        <end position="292"/>
    </location>
</feature>
<keyword evidence="4 6" id="KW-0408">Iron</keyword>
<sequence>MDVALYWQAQADGRVRCLLCPHRCLIGPGQRGLCQVRQNRDGMLLSLNCQRIVALHVDPVEKKPLFHYAPGSRTLSLAAAGCNLRCRHCQNAAISQVRGPVPGERLEPAQLVAQARASGCRSLAYTYTEPTVFFETVLKTARAARDAGLDNLLVSNGYIAPEPLLQLAPLLAAANIDLKAFSDPVYRQLCGARLEPVLASLRLLRRLGVWLEVTTLVIPGYNDDTQQLRQIAGFIATELGEQTPWHLSAFFPAYQLLDVPPTPAATLEQAWQIGRDQGLRHVYTGNLAAGQEETFCSGCGRLLISRRGYRLIQVELQQGCCRFCRTPLAGVALADCGAVA</sequence>
<dbReference type="EMBL" id="FNAQ01000014">
    <property type="protein sequence ID" value="SDE51193.1"/>
    <property type="molecule type" value="Genomic_DNA"/>
</dbReference>
<evidence type="ECO:0000256" key="2">
    <source>
        <dbReference type="ARBA" id="ARBA00022691"/>
    </source>
</evidence>
<dbReference type="InterPro" id="IPR027596">
    <property type="entry name" value="AmmeMemoSam_rS"/>
</dbReference>
<keyword evidence="2 6" id="KW-0949">S-adenosyl-L-methionine</keyword>
<dbReference type="GO" id="GO:0046872">
    <property type="term" value="F:metal ion binding"/>
    <property type="evidence" value="ECO:0007669"/>
    <property type="project" value="UniProtKB-KW"/>
</dbReference>
<dbReference type="STRING" id="57664.SAMN05661003_1144"/>
<dbReference type="OrthoDB" id="9778883at2"/>
<dbReference type="SFLD" id="SFLDS00029">
    <property type="entry name" value="Radical_SAM"/>
    <property type="match status" value="1"/>
</dbReference>
<dbReference type="InterPro" id="IPR016431">
    <property type="entry name" value="Pyrv-formate_lyase-activ_prd"/>
</dbReference>
<dbReference type="Gene3D" id="3.20.20.70">
    <property type="entry name" value="Aldolase class I"/>
    <property type="match status" value="1"/>
</dbReference>
<dbReference type="GO" id="GO:0016829">
    <property type="term" value="F:lyase activity"/>
    <property type="evidence" value="ECO:0007669"/>
    <property type="project" value="UniProtKB-KW"/>
</dbReference>
<feature type="binding site" evidence="6">
    <location>
        <position position="82"/>
    </location>
    <ligand>
        <name>[4Fe-4S] cluster</name>
        <dbReference type="ChEBI" id="CHEBI:49883"/>
        <note>4Fe-4S-S-AdoMet</note>
    </ligand>
</feature>
<dbReference type="PANTHER" id="PTHR30352">
    <property type="entry name" value="PYRUVATE FORMATE-LYASE-ACTIVATING ENZYME"/>
    <property type="match status" value="1"/>
</dbReference>
<evidence type="ECO:0000256" key="5">
    <source>
        <dbReference type="ARBA" id="ARBA00023014"/>
    </source>
</evidence>
<accession>A0A1G7DI84</accession>
<dbReference type="CDD" id="cd01335">
    <property type="entry name" value="Radical_SAM"/>
    <property type="match status" value="1"/>
</dbReference>
<reference evidence="9" key="1">
    <citation type="submission" date="2016-10" db="EMBL/GenBank/DDBJ databases">
        <authorList>
            <person name="Varghese N."/>
            <person name="Submissions S."/>
        </authorList>
    </citation>
    <scope>NUCLEOTIDE SEQUENCE [LARGE SCALE GENOMIC DNA]</scope>
    <source>
        <strain evidence="9">DSM 8987</strain>
    </source>
</reference>
<dbReference type="PIRSF" id="PIRSF004869">
    <property type="entry name" value="PflX_prd"/>
    <property type="match status" value="1"/>
</dbReference>
<proteinExistence type="predicted"/>
<dbReference type="NCBIfam" id="TIGR04337">
    <property type="entry name" value="AmmeMemoSam_rS"/>
    <property type="match status" value="1"/>
</dbReference>
<feature type="binding site" evidence="6">
    <location>
        <position position="86"/>
    </location>
    <ligand>
        <name>[4Fe-4S] cluster</name>
        <dbReference type="ChEBI" id="CHEBI:49883"/>
        <note>4Fe-4S-S-AdoMet</note>
    </ligand>
</feature>
<keyword evidence="1" id="KW-0004">4Fe-4S</keyword>
<keyword evidence="5 6" id="KW-0411">Iron-sulfur</keyword>
<dbReference type="RefSeq" id="WP_092079526.1">
    <property type="nucleotide sequence ID" value="NZ_FNAQ01000014.1"/>
</dbReference>
<evidence type="ECO:0000313" key="8">
    <source>
        <dbReference type="EMBL" id="SDE51193.1"/>
    </source>
</evidence>
<dbReference type="Pfam" id="PF04055">
    <property type="entry name" value="Radical_SAM"/>
    <property type="match status" value="1"/>
</dbReference>
<dbReference type="PANTHER" id="PTHR30352:SF5">
    <property type="entry name" value="PYRUVATE FORMATE-LYASE 1-ACTIVATING ENZYME"/>
    <property type="match status" value="1"/>
</dbReference>
<dbReference type="InterPro" id="IPR007197">
    <property type="entry name" value="rSAM"/>
</dbReference>
<dbReference type="Proteomes" id="UP000243205">
    <property type="component" value="Unassembled WGS sequence"/>
</dbReference>
<evidence type="ECO:0000313" key="9">
    <source>
        <dbReference type="Proteomes" id="UP000243205"/>
    </source>
</evidence>